<comment type="caution">
    <text evidence="1">The sequence shown here is derived from an EMBL/GenBank/DDBJ whole genome shotgun (WGS) entry which is preliminary data.</text>
</comment>
<reference evidence="1 2" key="1">
    <citation type="submission" date="2024-04" db="EMBL/GenBank/DDBJ databases">
        <authorList>
            <person name="Rising A."/>
            <person name="Reimegard J."/>
            <person name="Sonavane S."/>
            <person name="Akerstrom W."/>
            <person name="Nylinder S."/>
            <person name="Hedman E."/>
            <person name="Kallberg Y."/>
        </authorList>
    </citation>
    <scope>NUCLEOTIDE SEQUENCE [LARGE SCALE GENOMIC DNA]</scope>
</reference>
<keyword evidence="2" id="KW-1185">Reference proteome</keyword>
<evidence type="ECO:0000313" key="2">
    <source>
        <dbReference type="Proteomes" id="UP001497382"/>
    </source>
</evidence>
<dbReference type="Proteomes" id="UP001497382">
    <property type="component" value="Unassembled WGS sequence"/>
</dbReference>
<sequence length="29" mass="3592">MKIFVTDHRFRTLSASFYRIKCVFMYLDC</sequence>
<organism evidence="1 2">
    <name type="scientific">Larinioides sclopetarius</name>
    <dbReference type="NCBI Taxonomy" id="280406"/>
    <lineage>
        <taxon>Eukaryota</taxon>
        <taxon>Metazoa</taxon>
        <taxon>Ecdysozoa</taxon>
        <taxon>Arthropoda</taxon>
        <taxon>Chelicerata</taxon>
        <taxon>Arachnida</taxon>
        <taxon>Araneae</taxon>
        <taxon>Araneomorphae</taxon>
        <taxon>Entelegynae</taxon>
        <taxon>Araneoidea</taxon>
        <taxon>Araneidae</taxon>
        <taxon>Larinioides</taxon>
    </lineage>
</organism>
<protein>
    <submittedName>
        <fullName evidence="1">Uncharacterized protein</fullName>
    </submittedName>
</protein>
<name>A0AAV2BCS9_9ARAC</name>
<dbReference type="EMBL" id="CAXIEN010000331">
    <property type="protein sequence ID" value="CAL1293646.1"/>
    <property type="molecule type" value="Genomic_DNA"/>
</dbReference>
<dbReference type="AlphaFoldDB" id="A0AAV2BCS9"/>
<proteinExistence type="predicted"/>
<accession>A0AAV2BCS9</accession>
<gene>
    <name evidence="1" type="ORF">LARSCL_LOCUS18317</name>
</gene>
<evidence type="ECO:0000313" key="1">
    <source>
        <dbReference type="EMBL" id="CAL1293646.1"/>
    </source>
</evidence>